<organism evidence="1 2">
    <name type="scientific">Kuraishia capsulata CBS 1993</name>
    <dbReference type="NCBI Taxonomy" id="1382522"/>
    <lineage>
        <taxon>Eukaryota</taxon>
        <taxon>Fungi</taxon>
        <taxon>Dikarya</taxon>
        <taxon>Ascomycota</taxon>
        <taxon>Saccharomycotina</taxon>
        <taxon>Pichiomycetes</taxon>
        <taxon>Pichiales</taxon>
        <taxon>Pichiaceae</taxon>
        <taxon>Kuraishia</taxon>
    </lineage>
</organism>
<keyword evidence="2" id="KW-1185">Reference proteome</keyword>
<dbReference type="Proteomes" id="UP000019384">
    <property type="component" value="Unassembled WGS sequence"/>
</dbReference>
<dbReference type="GeneID" id="34522869"/>
<reference evidence="1" key="2">
    <citation type="submission" date="2014-02" db="EMBL/GenBank/DDBJ databases">
        <title>Complete DNA sequence of /Kuraishia capsulata/ illustrates novel genomic features among budding yeasts (/Saccharomycotina/).</title>
        <authorList>
            <person name="Morales L."/>
            <person name="Noel B."/>
            <person name="Porcel B."/>
            <person name="Marcet-Houben M."/>
            <person name="Hullo M-F."/>
            <person name="Sacerdot C."/>
            <person name="Tekaia F."/>
            <person name="Leh-Louis V."/>
            <person name="Despons L."/>
            <person name="Khanna V."/>
            <person name="Aury J-M."/>
            <person name="Barbe V."/>
            <person name="Couloux A."/>
            <person name="Labadie K."/>
            <person name="Pelletier E."/>
            <person name="Souciet J-L."/>
            <person name="Boekhout T."/>
            <person name="Gabaldon T."/>
            <person name="Wincker P."/>
            <person name="Dujon B."/>
        </authorList>
    </citation>
    <scope>NUCLEOTIDE SEQUENCE</scope>
    <source>
        <strain evidence="1">CBS 1993</strain>
    </source>
</reference>
<dbReference type="EMBL" id="HG793130">
    <property type="protein sequence ID" value="CDK29496.1"/>
    <property type="molecule type" value="Genomic_DNA"/>
</dbReference>
<accession>W6MRX1</accession>
<protein>
    <submittedName>
        <fullName evidence="1">Uncharacterized protein</fullName>
    </submittedName>
</protein>
<dbReference type="CDD" id="cd03143">
    <property type="entry name" value="A4_beta-galactosidase_middle_domain"/>
    <property type="match status" value="1"/>
</dbReference>
<gene>
    <name evidence="1" type="ORF">KUCA_T00005484001</name>
</gene>
<dbReference type="InterPro" id="IPR029062">
    <property type="entry name" value="Class_I_gatase-like"/>
</dbReference>
<dbReference type="HOGENOM" id="CLU_010993_0_0_1"/>
<evidence type="ECO:0000313" key="1">
    <source>
        <dbReference type="EMBL" id="CDK29496.1"/>
    </source>
</evidence>
<dbReference type="PANTHER" id="PTHR36848">
    <property type="entry name" value="DNA-BINDING PROTEIN (PUTATIVE SECRETED PROTEIN)-RELATED"/>
    <property type="match status" value="1"/>
</dbReference>
<dbReference type="Pfam" id="PF17132">
    <property type="entry name" value="Glyco_hydro_106"/>
    <property type="match status" value="1"/>
</dbReference>
<dbReference type="STRING" id="1382522.W6MRX1"/>
<dbReference type="Gene3D" id="3.40.50.880">
    <property type="match status" value="1"/>
</dbReference>
<name>W6MRX1_9ASCO</name>
<dbReference type="PANTHER" id="PTHR36848:SF2">
    <property type="entry name" value="SECRETED PROTEIN"/>
    <property type="match status" value="1"/>
</dbReference>
<reference evidence="1" key="1">
    <citation type="submission" date="2013-12" db="EMBL/GenBank/DDBJ databases">
        <authorList>
            <person name="Genoscope - CEA"/>
        </authorList>
    </citation>
    <scope>NUCLEOTIDE SEQUENCE</scope>
    <source>
        <strain evidence="1">CBS 1993</strain>
    </source>
</reference>
<dbReference type="InterPro" id="IPR053161">
    <property type="entry name" value="Ulvan_degrading_GH"/>
</dbReference>
<evidence type="ECO:0000313" key="2">
    <source>
        <dbReference type="Proteomes" id="UP000019384"/>
    </source>
</evidence>
<sequence>MTAPKFYPQSAANTKFDLELFKAPPKEFRGAPLWSWNNKLSKDQLFHQIGAMKEMGFGGYHIHARSGLDTEYLGEEFLNLVEDCVVEGKKNDMLTYLYDEDRWPSGSCSGQVVEENPEFRSKHLLMTRYKYGDENTPPVPPVAVGPTRVGTGRLLGVYKVRLDEDGFLEKYSKIDESKIESFKDDSFTVWYAYLEYDAPATLFSSSPYVDTLNKDAIDAFIKSTHEKYYAKLGEEFGEAIKSIFTDEPQFSHKSSFELADSKAEAFLPWTTDLEDTFRKQYGYSLLETTPELFWDLKGQASKPRYHYHDHVCERFNRSFVDNISEWCTKHGISLVGHMMHEADLISQTEALGEAMRSYRAFPLPGVDMLQDKREHHTVKQAQSVSHQYGREGVLCEAYGVTDWDYTFQGHKSQGDWLAALGVTFRAHHLTWVSMRGEAKRDYPACIGYQSPWYKEYSLVETHYARLNTALTRGKAVVRIGVIHPIENYWLAFGPWQTSVEERTERMKNFDDLIHWLLYGLLDFDYISESLLPELCDIDKIDSPSLNVGAMNYDVIIVPSAKHLRRTTYDRLLKFASNGGKVVMMGEVPSLIEVTSEPSLISELVAKSTTIPFSRKALREVLTPFREVKLDYVNPKDPFDPTGASRYKDTILYNLREEEDGSRFLFLCNTCKIQSRPNTIITLKGTWDIIGLDTLNGGLIDLAYSIDTKSRTTKFYHTFPVLGSLLLRLTPTTQSLAEATEISPRKQVSEPVLTEPVSFTLDDPNVLLLDRAQYKRDSQSWSEEFEEIRRVDNIFRAQIGLLPQGLALPQPWTYKDKAKLVSERVHLRFEFDSDIPVENAYLATEHTNLDNISIDPELQVTFDGKDVAIEVDGWFVDQDISKVKLPSFSSGRHVLEYSVILREVTSLEWLYILGDFGVELKGTKAKIIEIPKTIALGDYVHQGLPFYGGNVTYNFSVSDLKIPDGSKHLLRVAEFKGPVVEVLLDGHRVGNIAFDPFEIELPETFSSAKTLQIKVYGDRQNTFGAVHDNNPPFPWCGSFAWYQSGDRWTYLYRLGEKGIVNHPQIIAL</sequence>
<proteinExistence type="predicted"/>
<dbReference type="OrthoDB" id="2579248at2759"/>
<dbReference type="RefSeq" id="XP_022461481.1">
    <property type="nucleotide sequence ID" value="XM_022600683.1"/>
</dbReference>
<dbReference type="AlphaFoldDB" id="W6MRX1"/>